<keyword evidence="1" id="KW-1133">Transmembrane helix</keyword>
<evidence type="ECO:0000313" key="2">
    <source>
        <dbReference type="EMBL" id="MBP1991520.1"/>
    </source>
</evidence>
<feature type="transmembrane region" description="Helical" evidence="1">
    <location>
        <begin position="55"/>
        <end position="75"/>
    </location>
</feature>
<gene>
    <name evidence="2" type="ORF">J2Z66_003127</name>
</gene>
<dbReference type="Proteomes" id="UP001519287">
    <property type="component" value="Unassembled WGS sequence"/>
</dbReference>
<proteinExistence type="predicted"/>
<reference evidence="2 3" key="1">
    <citation type="submission" date="2021-03" db="EMBL/GenBank/DDBJ databases">
        <title>Genomic Encyclopedia of Type Strains, Phase IV (KMG-IV): sequencing the most valuable type-strain genomes for metagenomic binning, comparative biology and taxonomic classification.</title>
        <authorList>
            <person name="Goeker M."/>
        </authorList>
    </citation>
    <scope>NUCLEOTIDE SEQUENCE [LARGE SCALE GENOMIC DNA]</scope>
    <source>
        <strain evidence="2 3">DSM 26048</strain>
    </source>
</reference>
<sequence length="86" mass="9241">MSVKVGFFSDKANTTLVTKWISQTLLAFVGTAFGGISIGLLSLSGHDTRDEFNIVAVFGYASILISAILLIRVAIPAVRNLKQVKE</sequence>
<keyword evidence="3" id="KW-1185">Reference proteome</keyword>
<keyword evidence="1" id="KW-0472">Membrane</keyword>
<dbReference type="EMBL" id="JAGGLB010000009">
    <property type="protein sequence ID" value="MBP1991520.1"/>
    <property type="molecule type" value="Genomic_DNA"/>
</dbReference>
<evidence type="ECO:0000313" key="3">
    <source>
        <dbReference type="Proteomes" id="UP001519287"/>
    </source>
</evidence>
<accession>A0ABS4IVB0</accession>
<dbReference type="RefSeq" id="WP_209972272.1">
    <property type="nucleotide sequence ID" value="NZ_JAGGLB010000009.1"/>
</dbReference>
<keyword evidence="1" id="KW-0812">Transmembrane</keyword>
<evidence type="ECO:0000256" key="1">
    <source>
        <dbReference type="SAM" id="Phobius"/>
    </source>
</evidence>
<comment type="caution">
    <text evidence="2">The sequence shown here is derived from an EMBL/GenBank/DDBJ whole genome shotgun (WGS) entry which is preliminary data.</text>
</comment>
<feature type="transmembrane region" description="Helical" evidence="1">
    <location>
        <begin position="20"/>
        <end position="43"/>
    </location>
</feature>
<organism evidence="2 3">
    <name type="scientific">Paenibacillus eucommiae</name>
    <dbReference type="NCBI Taxonomy" id="1355755"/>
    <lineage>
        <taxon>Bacteria</taxon>
        <taxon>Bacillati</taxon>
        <taxon>Bacillota</taxon>
        <taxon>Bacilli</taxon>
        <taxon>Bacillales</taxon>
        <taxon>Paenibacillaceae</taxon>
        <taxon>Paenibacillus</taxon>
    </lineage>
</organism>
<protein>
    <submittedName>
        <fullName evidence="2">Uncharacterized protein</fullName>
    </submittedName>
</protein>
<name>A0ABS4IVB0_9BACL</name>